<dbReference type="PANTHER" id="PTHR44227">
    <property type="match status" value="1"/>
</dbReference>
<evidence type="ECO:0000256" key="1">
    <source>
        <dbReference type="ARBA" id="ARBA00022737"/>
    </source>
</evidence>
<gene>
    <name evidence="3" type="ORF">S12H4_46229</name>
</gene>
<dbReference type="Pfam" id="PF13414">
    <property type="entry name" value="TPR_11"/>
    <property type="match status" value="1"/>
</dbReference>
<dbReference type="AlphaFoldDB" id="X1UBY9"/>
<sequence>MGDSENSFEHYLLLSGLLPNDASVHHFLGRLYNEKKEIEKAEEEFNFSLKLNPDFTSNLEYLYIISIKDENEEKAAHFFEELKKKGIKEENIFFSVGTNLYREREYLMAKSLFLKSITKNPEFPGPWYSLGFVYEKLGDLDSAEYSYRKLIELDSMNADAFNALGYLYVEHNMKLEEAKGLITHALLIDSLNGYYIDSLGWLYFKLKNYEKAKELLLKAKERAKDPVIYEHLGDVYEKLGDKERAREKWQRAL</sequence>
<dbReference type="InterPro" id="IPR011990">
    <property type="entry name" value="TPR-like_helical_dom_sf"/>
</dbReference>
<protein>
    <submittedName>
        <fullName evidence="3">Uncharacterized protein</fullName>
    </submittedName>
</protein>
<dbReference type="PANTHER" id="PTHR44227:SF3">
    <property type="entry name" value="PROTEIN O-MANNOSYL-TRANSFERASE TMTC4"/>
    <property type="match status" value="1"/>
</dbReference>
<dbReference type="SMART" id="SM00028">
    <property type="entry name" value="TPR"/>
    <property type="match status" value="5"/>
</dbReference>
<proteinExistence type="predicted"/>
<evidence type="ECO:0000313" key="3">
    <source>
        <dbReference type="EMBL" id="GAJ14989.1"/>
    </source>
</evidence>
<dbReference type="PROSITE" id="PS50005">
    <property type="entry name" value="TPR"/>
    <property type="match status" value="2"/>
</dbReference>
<dbReference type="Pfam" id="PF13181">
    <property type="entry name" value="TPR_8"/>
    <property type="match status" value="3"/>
</dbReference>
<comment type="caution">
    <text evidence="3">The sequence shown here is derived from an EMBL/GenBank/DDBJ whole genome shotgun (WGS) entry which is preliminary data.</text>
</comment>
<feature type="non-terminal residue" evidence="3">
    <location>
        <position position="253"/>
    </location>
</feature>
<dbReference type="InterPro" id="IPR019734">
    <property type="entry name" value="TPR_rpt"/>
</dbReference>
<keyword evidence="1" id="KW-0677">Repeat</keyword>
<evidence type="ECO:0000256" key="2">
    <source>
        <dbReference type="ARBA" id="ARBA00022803"/>
    </source>
</evidence>
<organism evidence="3">
    <name type="scientific">marine sediment metagenome</name>
    <dbReference type="NCBI Taxonomy" id="412755"/>
    <lineage>
        <taxon>unclassified sequences</taxon>
        <taxon>metagenomes</taxon>
        <taxon>ecological metagenomes</taxon>
    </lineage>
</organism>
<dbReference type="Gene3D" id="1.25.40.10">
    <property type="entry name" value="Tetratricopeptide repeat domain"/>
    <property type="match status" value="2"/>
</dbReference>
<name>X1UBY9_9ZZZZ</name>
<reference evidence="3" key="1">
    <citation type="journal article" date="2014" name="Front. Microbiol.">
        <title>High frequency of phylogenetically diverse reductive dehalogenase-homologous genes in deep subseafloor sedimentary metagenomes.</title>
        <authorList>
            <person name="Kawai M."/>
            <person name="Futagami T."/>
            <person name="Toyoda A."/>
            <person name="Takaki Y."/>
            <person name="Nishi S."/>
            <person name="Hori S."/>
            <person name="Arai W."/>
            <person name="Tsubouchi T."/>
            <person name="Morono Y."/>
            <person name="Uchiyama I."/>
            <person name="Ito T."/>
            <person name="Fujiyama A."/>
            <person name="Inagaki F."/>
            <person name="Takami H."/>
        </authorList>
    </citation>
    <scope>NUCLEOTIDE SEQUENCE</scope>
    <source>
        <strain evidence="3">Expedition CK06-06</strain>
    </source>
</reference>
<dbReference type="PROSITE" id="PS50293">
    <property type="entry name" value="TPR_REGION"/>
    <property type="match status" value="1"/>
</dbReference>
<dbReference type="EMBL" id="BARW01028663">
    <property type="protein sequence ID" value="GAJ14989.1"/>
    <property type="molecule type" value="Genomic_DNA"/>
</dbReference>
<dbReference type="InterPro" id="IPR052346">
    <property type="entry name" value="O-mannosyl-transferase_TMTC"/>
</dbReference>
<accession>X1UBY9</accession>
<keyword evidence="2" id="KW-0802">TPR repeat</keyword>
<dbReference type="SUPFAM" id="SSF48452">
    <property type="entry name" value="TPR-like"/>
    <property type="match status" value="2"/>
</dbReference>